<feature type="transmembrane region" description="Helical" evidence="1">
    <location>
        <begin position="12"/>
        <end position="29"/>
    </location>
</feature>
<geneLocation type="plasmid" evidence="3 4">
    <name>unnamed3</name>
</geneLocation>
<organism evidence="3 4">
    <name type="scientific">Rhizobium tumorigenes</name>
    <dbReference type="NCBI Taxonomy" id="2041385"/>
    <lineage>
        <taxon>Bacteria</taxon>
        <taxon>Pseudomonadati</taxon>
        <taxon>Pseudomonadota</taxon>
        <taxon>Alphaproteobacteria</taxon>
        <taxon>Hyphomicrobiales</taxon>
        <taxon>Rhizobiaceae</taxon>
        <taxon>Rhizobium/Agrobacterium group</taxon>
        <taxon>Rhizobium</taxon>
    </lineage>
</organism>
<keyword evidence="1" id="KW-0812">Transmembrane</keyword>
<dbReference type="Proteomes" id="UP000249499">
    <property type="component" value="Plasmid unnamed3"/>
</dbReference>
<protein>
    <recommendedName>
        <fullName evidence="2">SPW repeat-containing integral membrane domain-containing protein</fullName>
    </recommendedName>
</protein>
<reference evidence="3 4" key="1">
    <citation type="journal article" date="2018" name="Sci. Rep.">
        <title>Rhizobium tumorigenes sp. nov., a novel plant tumorigenic bacterium isolated from cane gall tumors on thornless blackberry.</title>
        <authorList>
            <person name="Kuzmanovi N."/>
            <person name="Smalla K."/>
            <person name="Gronow S."/>
            <person name="PuBawska J."/>
        </authorList>
    </citation>
    <scope>NUCLEOTIDE SEQUENCE [LARGE SCALE GENOMIC DNA]</scope>
    <source>
        <strain evidence="3 4">1078</strain>
    </source>
</reference>
<dbReference type="RefSeq" id="WP_111218426.1">
    <property type="nucleotide sequence ID" value="NZ_CP117260.1"/>
</dbReference>
<feature type="transmembrane region" description="Helical" evidence="1">
    <location>
        <begin position="95"/>
        <end position="114"/>
    </location>
</feature>
<evidence type="ECO:0000313" key="3">
    <source>
        <dbReference type="EMBL" id="WFR99403.1"/>
    </source>
</evidence>
<sequence length="119" mass="12956">MRFLPTMFHGVLDYLVGLLVIVLPFALGLQGLQTGTLVVIGSSVILYSALTDYELGLVRYLRIRFHLLLDAVFGLAMLLTPRLLDFPAGSRWPNYALGILALVLVAVTDVRALGTAANK</sequence>
<dbReference type="AlphaFoldDB" id="A0AAF1KAE1"/>
<proteinExistence type="predicted"/>
<keyword evidence="1" id="KW-1133">Transmembrane helix</keyword>
<feature type="domain" description="SPW repeat-containing integral membrane" evidence="2">
    <location>
        <begin position="9"/>
        <end position="104"/>
    </location>
</feature>
<evidence type="ECO:0000256" key="1">
    <source>
        <dbReference type="SAM" id="Phobius"/>
    </source>
</evidence>
<dbReference type="Pfam" id="PF03779">
    <property type="entry name" value="SPW"/>
    <property type="match status" value="1"/>
</dbReference>
<evidence type="ECO:0000259" key="2">
    <source>
        <dbReference type="Pfam" id="PF03779"/>
    </source>
</evidence>
<dbReference type="InterPro" id="IPR005530">
    <property type="entry name" value="SPW"/>
</dbReference>
<evidence type="ECO:0000313" key="4">
    <source>
        <dbReference type="Proteomes" id="UP000249499"/>
    </source>
</evidence>
<keyword evidence="4" id="KW-1185">Reference proteome</keyword>
<keyword evidence="1" id="KW-0472">Membrane</keyword>
<feature type="transmembrane region" description="Helical" evidence="1">
    <location>
        <begin position="35"/>
        <end position="53"/>
    </location>
</feature>
<gene>
    <name evidence="3" type="ORF">PR017_27620</name>
</gene>
<name>A0AAF1KAE1_9HYPH</name>
<reference evidence="4" key="2">
    <citation type="journal article" date="2023" name="MicrobiologyOpen">
        <title>Genomics of the tumorigenes clade of the family Rhizobiaceae and description of Rhizobium rhododendri sp. nov.</title>
        <authorList>
            <person name="Kuzmanovic N."/>
            <person name="diCenzo G.C."/>
            <person name="Bunk B."/>
            <person name="Sproeer C."/>
            <person name="Fruehling A."/>
            <person name="Neumann-Schaal M."/>
            <person name="Overmann J."/>
            <person name="Smalla K."/>
        </authorList>
    </citation>
    <scope>NUCLEOTIDE SEQUENCE [LARGE SCALE GENOMIC DNA]</scope>
    <source>
        <strain evidence="4">1078</strain>
        <plasmid evidence="4">unnamed3</plasmid>
    </source>
</reference>
<dbReference type="KEGG" id="rtu:PR017_27620"/>
<feature type="transmembrane region" description="Helical" evidence="1">
    <location>
        <begin position="65"/>
        <end position="83"/>
    </location>
</feature>
<dbReference type="EMBL" id="CP117260">
    <property type="protein sequence ID" value="WFR99403.1"/>
    <property type="molecule type" value="Genomic_DNA"/>
</dbReference>
<keyword evidence="3" id="KW-0614">Plasmid</keyword>
<accession>A0AAF1KAE1</accession>